<gene>
    <name evidence="1" type="ORF">L0M14_12920</name>
</gene>
<proteinExistence type="predicted"/>
<dbReference type="SUPFAM" id="SSF53098">
    <property type="entry name" value="Ribonuclease H-like"/>
    <property type="match status" value="1"/>
</dbReference>
<evidence type="ECO:0000313" key="1">
    <source>
        <dbReference type="EMBL" id="UJF35898.1"/>
    </source>
</evidence>
<accession>A0ABY3SPL7</accession>
<dbReference type="Proteomes" id="UP001649230">
    <property type="component" value="Chromosome"/>
</dbReference>
<protein>
    <recommendedName>
        <fullName evidence="3">Transposase</fullName>
    </recommendedName>
</protein>
<dbReference type="EMBL" id="CP090978">
    <property type="protein sequence ID" value="UJF35898.1"/>
    <property type="molecule type" value="Genomic_DNA"/>
</dbReference>
<name>A0ABY3SPL7_9BACL</name>
<dbReference type="RefSeq" id="WP_235122455.1">
    <property type="nucleotide sequence ID" value="NZ_CP090978.1"/>
</dbReference>
<keyword evidence="2" id="KW-1185">Reference proteome</keyword>
<organism evidence="1 2">
    <name type="scientific">Paenibacillus hexagrammi</name>
    <dbReference type="NCBI Taxonomy" id="2908839"/>
    <lineage>
        <taxon>Bacteria</taxon>
        <taxon>Bacillati</taxon>
        <taxon>Bacillota</taxon>
        <taxon>Bacilli</taxon>
        <taxon>Bacillales</taxon>
        <taxon>Paenibacillaceae</taxon>
        <taxon>Paenibacillus</taxon>
    </lineage>
</organism>
<evidence type="ECO:0008006" key="3">
    <source>
        <dbReference type="Google" id="ProtNLM"/>
    </source>
</evidence>
<sequence>MSKSYLRLAKEFQGRSYDMMFAHTSLVFTRYLFLAMESRENKDPRTLGNLFYFCCDELEDIKLATAMLLLIDLLKQAIQEVLLLTEQQFQEIFDKFTASLPRFYKGLLGISG</sequence>
<reference evidence="1 2" key="1">
    <citation type="journal article" date="2024" name="Int. J. Syst. Evol. Microbiol.">
        <title>Paenibacillus hexagrammi sp. nov., a novel bacterium isolated from the gut content of Hexagrammos agrammus.</title>
        <authorList>
            <person name="Jung H.K."/>
            <person name="Kim D.G."/>
            <person name="Zin H."/>
            <person name="Park J."/>
            <person name="Jung H."/>
            <person name="Kim Y.O."/>
            <person name="Kong H.J."/>
            <person name="Kim J.W."/>
            <person name="Kim Y.S."/>
        </authorList>
    </citation>
    <scope>NUCLEOTIDE SEQUENCE [LARGE SCALE GENOMIC DNA]</scope>
    <source>
        <strain evidence="1 2">YPD9-1</strain>
    </source>
</reference>
<evidence type="ECO:0000313" key="2">
    <source>
        <dbReference type="Proteomes" id="UP001649230"/>
    </source>
</evidence>
<dbReference type="InterPro" id="IPR012337">
    <property type="entry name" value="RNaseH-like_sf"/>
</dbReference>